<dbReference type="InterPro" id="IPR029032">
    <property type="entry name" value="AhpD-like"/>
</dbReference>
<dbReference type="AlphaFoldDB" id="A0A3S3Z9K9"/>
<dbReference type="OrthoDB" id="4954114at2"/>
<comment type="caution">
    <text evidence="1">The sequence shown here is derived from an EMBL/GenBank/DDBJ whole genome shotgun (WGS) entry which is preliminary data.</text>
</comment>
<dbReference type="EMBL" id="RZNC01000010">
    <property type="protein sequence ID" value="RWZ54816.1"/>
    <property type="molecule type" value="Genomic_DNA"/>
</dbReference>
<dbReference type="RefSeq" id="WP_128500312.1">
    <property type="nucleotide sequence ID" value="NZ_RZNC01000010.1"/>
</dbReference>
<gene>
    <name evidence="1" type="ORF">ELQ92_16010</name>
</gene>
<dbReference type="Proteomes" id="UP000288603">
    <property type="component" value="Unassembled WGS sequence"/>
</dbReference>
<proteinExistence type="predicted"/>
<evidence type="ECO:0008006" key="3">
    <source>
        <dbReference type="Google" id="ProtNLM"/>
    </source>
</evidence>
<protein>
    <recommendedName>
        <fullName evidence="3">Carboxymuconolactone decarboxylase family protein</fullName>
    </recommendedName>
</protein>
<accession>A0A3S3Z9K9</accession>
<dbReference type="Gene3D" id="1.20.1290.10">
    <property type="entry name" value="AhpD-like"/>
    <property type="match status" value="1"/>
</dbReference>
<reference evidence="1 2" key="1">
    <citation type="submission" date="2018-12" db="EMBL/GenBank/DDBJ databases">
        <authorList>
            <person name="Li F."/>
        </authorList>
    </citation>
    <scope>NUCLEOTIDE SEQUENCE [LARGE SCALE GENOMIC DNA]</scope>
    <source>
        <strain evidence="1 2">8H24J-4-2</strain>
    </source>
</reference>
<evidence type="ECO:0000313" key="2">
    <source>
        <dbReference type="Proteomes" id="UP000288603"/>
    </source>
</evidence>
<keyword evidence="2" id="KW-1185">Reference proteome</keyword>
<name>A0A3S3Z9K9_9MICO</name>
<sequence>MESFNVNQQLAHALRAAVTGSGGEADASLRAAALERAAGGSPIAQPYDDLARQIGEAAYRVTDAHVVAVRDATGSDKGAFEIIMSACIGAGLSRWDAAVRAIEGAGDAAS</sequence>
<evidence type="ECO:0000313" key="1">
    <source>
        <dbReference type="EMBL" id="RWZ54816.1"/>
    </source>
</evidence>
<organism evidence="1 2">
    <name type="scientific">Labedella populi</name>
    <dbReference type="NCBI Taxonomy" id="2498850"/>
    <lineage>
        <taxon>Bacteria</taxon>
        <taxon>Bacillati</taxon>
        <taxon>Actinomycetota</taxon>
        <taxon>Actinomycetes</taxon>
        <taxon>Micrococcales</taxon>
        <taxon>Microbacteriaceae</taxon>
        <taxon>Labedella</taxon>
    </lineage>
</organism>